<dbReference type="EMBL" id="VSSQ01050902">
    <property type="protein sequence ID" value="MPN04985.1"/>
    <property type="molecule type" value="Genomic_DNA"/>
</dbReference>
<dbReference type="AlphaFoldDB" id="A0A645ESJ3"/>
<sequence length="94" mass="9946">MQVKPVGNTKTVFDVFERGAGFLDGVQPAHPAGCERCGRGAHQPGLQPLRNHCEGRGECGHLLGREGVALHDQQVGACGVFRGQVAISWAADDL</sequence>
<reference evidence="1" key="1">
    <citation type="submission" date="2019-08" db="EMBL/GenBank/DDBJ databases">
        <authorList>
            <person name="Kucharzyk K."/>
            <person name="Murdoch R.W."/>
            <person name="Higgins S."/>
            <person name="Loffler F."/>
        </authorList>
    </citation>
    <scope>NUCLEOTIDE SEQUENCE</scope>
</reference>
<comment type="caution">
    <text evidence="1">The sequence shown here is derived from an EMBL/GenBank/DDBJ whole genome shotgun (WGS) entry which is preliminary data.</text>
</comment>
<proteinExistence type="predicted"/>
<name>A0A645ESJ3_9ZZZZ</name>
<accession>A0A645ESJ3</accession>
<organism evidence="1">
    <name type="scientific">bioreactor metagenome</name>
    <dbReference type="NCBI Taxonomy" id="1076179"/>
    <lineage>
        <taxon>unclassified sequences</taxon>
        <taxon>metagenomes</taxon>
        <taxon>ecological metagenomes</taxon>
    </lineage>
</organism>
<gene>
    <name evidence="1" type="ORF">SDC9_152234</name>
</gene>
<protein>
    <submittedName>
        <fullName evidence="1">Uncharacterized protein</fullName>
    </submittedName>
</protein>
<evidence type="ECO:0000313" key="1">
    <source>
        <dbReference type="EMBL" id="MPN04985.1"/>
    </source>
</evidence>